<dbReference type="EMBL" id="CAJNOQ010001551">
    <property type="protein sequence ID" value="CAF0902761.1"/>
    <property type="molecule type" value="Genomic_DNA"/>
</dbReference>
<feature type="chain" id="PRO_5036223715" evidence="2">
    <location>
        <begin position="24"/>
        <end position="1012"/>
    </location>
</feature>
<dbReference type="EMBL" id="CAJOBC010001551">
    <property type="protein sequence ID" value="CAF3685007.1"/>
    <property type="molecule type" value="Genomic_DNA"/>
</dbReference>
<dbReference type="AlphaFoldDB" id="A0A813ZQM6"/>
<dbReference type="PANTHER" id="PTHR34105:SF1">
    <property type="entry name" value="PROLINE-, GLUTAMIC ACID- AND LEUCINE-RICH PROTEIN 1"/>
    <property type="match status" value="1"/>
</dbReference>
<feature type="region of interest" description="Disordered" evidence="1">
    <location>
        <begin position="710"/>
        <end position="774"/>
    </location>
</feature>
<dbReference type="GO" id="GO:0005634">
    <property type="term" value="C:nucleus"/>
    <property type="evidence" value="ECO:0007669"/>
    <property type="project" value="TreeGrafter"/>
</dbReference>
<evidence type="ECO:0000256" key="2">
    <source>
        <dbReference type="SAM" id="SignalP"/>
    </source>
</evidence>
<dbReference type="InterPro" id="IPR016024">
    <property type="entry name" value="ARM-type_fold"/>
</dbReference>
<sequence>MKGSPASHLSFDWSIVTIILAQAAINIQTLSNFFQSNPNDYRLEQEAEANLKALHTFLEDAPNISTIQVGFCGFITYLQASKRNRHIEHLFMAKDYVSEMTAFAFYHFSANPILSAKCLYECMTTYPKRCPPFLTICCRCIAQLSVLGPNSRQSGQKQVKSWKNDYDKYLKISRILIDRIYLDVNEPLCPESVTDETVLEAEIGEEIPVNDYVQIFCNCCTILRYMFDVKLDLAVPVAYEKTFDVIAKVLTITHQQYSTIHNRKQPLINSLPTMFELCIHLFDRLVTCVPACFLLQLKKIAAMFISLLDAIRPDVSITIYRSLENLFNFFDRNLRMDVDILQKLIRWIVHETSIRLPSKIPTDHLTTSNHTISRAALDCIQSLIGAYGDYLPSDQYQLLQNHYVNTLSDYQAHCADQTRKKPYDDVTCRMSLYAIIEMLLQEERHDCPTILAVVKDLIKEGLQDPSGKVRKAVHKLRSSRSIALDSTHHFYQPFIFENVEKPRYVSTTLPSTTTKIHHPPSSLLEHTSARTNGSVIQLCAPTTLSNHDKLSSYPPFSSSAVTYKTSTTSSLLPDNQPSTDLATAITTPSISNDNTHLITTLNNITNDNNNKINSLNNTQRKQAFKNQEDNMRIYSQEYDYNISSNQNIHNRDGNGMINSIKRQKVADMKLLNTMKLEDDEDDAENIFRDAENDVEITVEFDETEKVLDNTENIMNDEEDLEDIDDEEVYEENEEFGDENDEDEESTEEIDDDGIESTEEIDNEMEIKTSKPINGNGEIDRLSHIFGRRWKMDGKQQVIDKDFEDIDDNTDKNEDDNDRIYRKKYPRHNLTNGLLKMNDTMGQVQQQMPDDELEEGMDEDDDIAVISSDSENNQENSHHHQEQLYHTLANGDNNLLYSADTYNIPITTSETVISKDINSGIKSPEAVCLTETIQKTQITETEVETVLITTTTTDVTKTVEIVQPPSENCNNNNKIINSNTSIAEPNSYSVVDTAVKDALVATVLLVEDLYEEK</sequence>
<dbReference type="SUPFAM" id="SSF48371">
    <property type="entry name" value="ARM repeat"/>
    <property type="match status" value="1"/>
</dbReference>
<evidence type="ECO:0000256" key="1">
    <source>
        <dbReference type="SAM" id="MobiDB-lite"/>
    </source>
</evidence>
<protein>
    <submittedName>
        <fullName evidence="3">Uncharacterized protein</fullName>
    </submittedName>
</protein>
<keyword evidence="5" id="KW-1185">Reference proteome</keyword>
<organism evidence="3 5">
    <name type="scientific">Didymodactylos carnosus</name>
    <dbReference type="NCBI Taxonomy" id="1234261"/>
    <lineage>
        <taxon>Eukaryota</taxon>
        <taxon>Metazoa</taxon>
        <taxon>Spiralia</taxon>
        <taxon>Gnathifera</taxon>
        <taxon>Rotifera</taxon>
        <taxon>Eurotatoria</taxon>
        <taxon>Bdelloidea</taxon>
        <taxon>Philodinida</taxon>
        <taxon>Philodinidae</taxon>
        <taxon>Didymodactylos</taxon>
    </lineage>
</organism>
<feature type="signal peptide" evidence="2">
    <location>
        <begin position="1"/>
        <end position="23"/>
    </location>
</feature>
<dbReference type="Proteomes" id="UP000663829">
    <property type="component" value="Unassembled WGS sequence"/>
</dbReference>
<gene>
    <name evidence="3" type="ORF">GPM918_LOCUS8725</name>
    <name evidence="4" type="ORF">SRO942_LOCUS8727</name>
</gene>
<reference evidence="3" key="1">
    <citation type="submission" date="2021-02" db="EMBL/GenBank/DDBJ databases">
        <authorList>
            <person name="Nowell W R."/>
        </authorList>
    </citation>
    <scope>NUCLEOTIDE SEQUENCE</scope>
</reference>
<evidence type="ECO:0000313" key="5">
    <source>
        <dbReference type="Proteomes" id="UP000663829"/>
    </source>
</evidence>
<dbReference type="PANTHER" id="PTHR34105">
    <property type="entry name" value="PROLINE-, GLUTAMIC ACID- AND LEUCINE-RICH PROTEIN 1"/>
    <property type="match status" value="1"/>
</dbReference>
<dbReference type="GO" id="GO:0006364">
    <property type="term" value="P:rRNA processing"/>
    <property type="evidence" value="ECO:0007669"/>
    <property type="project" value="TreeGrafter"/>
</dbReference>
<accession>A0A813ZQM6</accession>
<feature type="compositionally biased region" description="Acidic residues" evidence="1">
    <location>
        <begin position="714"/>
        <end position="763"/>
    </location>
</feature>
<proteinExistence type="predicted"/>
<comment type="caution">
    <text evidence="3">The sequence shown here is derived from an EMBL/GenBank/DDBJ whole genome shotgun (WGS) entry which is preliminary data.</text>
</comment>
<dbReference type="Proteomes" id="UP000681722">
    <property type="component" value="Unassembled WGS sequence"/>
</dbReference>
<name>A0A813ZQM6_9BILA</name>
<dbReference type="OrthoDB" id="20900at2759"/>
<keyword evidence="2" id="KW-0732">Signal</keyword>
<evidence type="ECO:0000313" key="4">
    <source>
        <dbReference type="EMBL" id="CAF3685007.1"/>
    </source>
</evidence>
<evidence type="ECO:0000313" key="3">
    <source>
        <dbReference type="EMBL" id="CAF0902761.1"/>
    </source>
</evidence>